<dbReference type="Gene3D" id="3.40.50.150">
    <property type="entry name" value="Vaccinia Virus protein VP39"/>
    <property type="match status" value="1"/>
</dbReference>
<evidence type="ECO:0000313" key="2">
    <source>
        <dbReference type="EMBL" id="AEG45126.1"/>
    </source>
</evidence>
<name>F6FS29_ISOV2</name>
<accession>F6FS29</accession>
<reference evidence="2 3" key="1">
    <citation type="submission" date="2011-05" db="EMBL/GenBank/DDBJ databases">
        <title>Complete sequence of Isoptericola variabilis 225.</title>
        <authorList>
            <consortium name="US DOE Joint Genome Institute"/>
            <person name="Lucas S."/>
            <person name="Han J."/>
            <person name="Lapidus A."/>
            <person name="Cheng J.-F."/>
            <person name="Goodwin L."/>
            <person name="Pitluck S."/>
            <person name="Peters L."/>
            <person name="Mikhailova N."/>
            <person name="Zeytun A."/>
            <person name="Han C."/>
            <person name="Tapia R."/>
            <person name="Land M."/>
            <person name="Hauser L."/>
            <person name="Kyrpides N."/>
            <person name="Ivanova N."/>
            <person name="Pagani I."/>
            <person name="Siebers A."/>
            <person name="Allgaier M."/>
            <person name="Thelen M."/>
            <person name="Hugenholtz P."/>
            <person name="Gladden J."/>
            <person name="Woyke T."/>
        </authorList>
    </citation>
    <scope>NUCLEOTIDE SEQUENCE [LARGE SCALE GENOMIC DNA]</scope>
    <source>
        <strain evidence="3">225</strain>
    </source>
</reference>
<keyword evidence="1" id="KW-0175">Coiled coil</keyword>
<dbReference type="eggNOG" id="COG2227">
    <property type="taxonomic scope" value="Bacteria"/>
</dbReference>
<gene>
    <name evidence="2" type="ordered locus">Isova_2413</name>
</gene>
<dbReference type="GO" id="GO:0032259">
    <property type="term" value="P:methylation"/>
    <property type="evidence" value="ECO:0007669"/>
    <property type="project" value="UniProtKB-KW"/>
</dbReference>
<dbReference type="PANTHER" id="PTHR43861">
    <property type="entry name" value="TRANS-ACONITATE 2-METHYLTRANSFERASE-RELATED"/>
    <property type="match status" value="1"/>
</dbReference>
<feature type="coiled-coil region" evidence="1">
    <location>
        <begin position="268"/>
        <end position="313"/>
    </location>
</feature>
<organism evidence="3">
    <name type="scientific">Isoptericola variabilis (strain 225)</name>
    <dbReference type="NCBI Taxonomy" id="743718"/>
    <lineage>
        <taxon>Bacteria</taxon>
        <taxon>Bacillati</taxon>
        <taxon>Actinomycetota</taxon>
        <taxon>Actinomycetes</taxon>
        <taxon>Micrococcales</taxon>
        <taxon>Promicromonosporaceae</taxon>
        <taxon>Isoptericola</taxon>
    </lineage>
</organism>
<protein>
    <submittedName>
        <fullName evidence="2">Methyltransferase type 11</fullName>
    </submittedName>
</protein>
<sequence>MSQYETVVDMSNRNSSQTLEVEMVGEGKTVLDVGCASGYLADALNERGCTVSGVERDPAAAETARPKLASLVVGDVEELDFAEAFEGATFDRIVFGDVLEHLVDPARVLRSALDVLADDGEVIISVPNVTHGSLRLALLSGRWRYTDEGLLDRTHVRFFTWSSLVELVSDAGLVVREAWSTNLDPLGTEVDVDGESVPPGVVDWVRHQPRALDYQFVVRASRGTPDGEVPEVRPAVPYGEARFEDSFTEQARALAEEKHQTLVLRDYVLGLEAQVARAAKELERVTSESEADRTRLERLVDDLVKERDAMRKSVTWKVGRLLMTPVRLAKRAVAE</sequence>
<proteinExistence type="predicted"/>
<dbReference type="Proteomes" id="UP000009236">
    <property type="component" value="Chromosome"/>
</dbReference>
<dbReference type="GO" id="GO:0008168">
    <property type="term" value="F:methyltransferase activity"/>
    <property type="evidence" value="ECO:0007669"/>
    <property type="project" value="UniProtKB-KW"/>
</dbReference>
<dbReference type="RefSeq" id="WP_013839517.1">
    <property type="nucleotide sequence ID" value="NC_015588.1"/>
</dbReference>
<keyword evidence="2" id="KW-0808">Transferase</keyword>
<dbReference type="STRING" id="743718.Isova_2413"/>
<dbReference type="InterPro" id="IPR029063">
    <property type="entry name" value="SAM-dependent_MTases_sf"/>
</dbReference>
<dbReference type="SUPFAM" id="SSF53335">
    <property type="entry name" value="S-adenosyl-L-methionine-dependent methyltransferases"/>
    <property type="match status" value="1"/>
</dbReference>
<keyword evidence="3" id="KW-1185">Reference proteome</keyword>
<dbReference type="HOGENOM" id="CLU_828404_0_0_11"/>
<dbReference type="Pfam" id="PF13489">
    <property type="entry name" value="Methyltransf_23"/>
    <property type="match status" value="1"/>
</dbReference>
<keyword evidence="2" id="KW-0489">Methyltransferase</keyword>
<evidence type="ECO:0000313" key="3">
    <source>
        <dbReference type="Proteomes" id="UP000009236"/>
    </source>
</evidence>
<dbReference type="CDD" id="cd02440">
    <property type="entry name" value="AdoMet_MTases"/>
    <property type="match status" value="1"/>
</dbReference>
<dbReference type="EMBL" id="CP002810">
    <property type="protein sequence ID" value="AEG45126.1"/>
    <property type="molecule type" value="Genomic_DNA"/>
</dbReference>
<evidence type="ECO:0000256" key="1">
    <source>
        <dbReference type="SAM" id="Coils"/>
    </source>
</evidence>
<dbReference type="AlphaFoldDB" id="F6FS29"/>
<dbReference type="KEGG" id="iva:Isova_2413"/>